<protein>
    <submittedName>
        <fullName evidence="1">Uncharacterized protein</fullName>
    </submittedName>
</protein>
<dbReference type="GeneID" id="8828055"/>
<gene>
    <name evidence="1" type="ordered locus">Aboo_1096</name>
</gene>
<reference evidence="1" key="1">
    <citation type="submission" date="2010-02" db="EMBL/GenBank/DDBJ databases">
        <title>Complete sequence of Aciduliprofundum boonei T469.</title>
        <authorList>
            <consortium name="US DOE Joint Genome Institute"/>
            <person name="Lucas S."/>
            <person name="Copeland A."/>
            <person name="Lapidus A."/>
            <person name="Cheng J.-F."/>
            <person name="Bruce D."/>
            <person name="Goodwin L."/>
            <person name="Pitluck S."/>
            <person name="Saunders E."/>
            <person name="Detter J.C."/>
            <person name="Han C."/>
            <person name="Tapia R."/>
            <person name="Land M."/>
            <person name="Hauser L."/>
            <person name="Kyrpides N."/>
            <person name="Mikhailova N."/>
            <person name="Flores G."/>
            <person name="Reysenbach A.-L."/>
            <person name="Woyke T."/>
        </authorList>
    </citation>
    <scope>NUCLEOTIDE SEQUENCE</scope>
    <source>
        <strain evidence="1">T469</strain>
    </source>
</reference>
<dbReference type="Proteomes" id="UP000001400">
    <property type="component" value="Chromosome"/>
</dbReference>
<proteinExistence type="predicted"/>
<evidence type="ECO:0000313" key="2">
    <source>
        <dbReference type="Proteomes" id="UP000001400"/>
    </source>
</evidence>
<dbReference type="AlphaFoldDB" id="B5IHQ1"/>
<dbReference type="EMBL" id="CP001941">
    <property type="protein sequence ID" value="ADD08905.1"/>
    <property type="molecule type" value="Genomic_DNA"/>
</dbReference>
<dbReference type="HOGENOM" id="CLU_2695495_0_0_2"/>
<dbReference type="KEGG" id="abi:Aboo_1096"/>
<sequence>MNGSKKYIGGSVILGIGNALAIIGIILGIGLLVKYDIYMLIAAIVLIISGTVISLIGISIRGPKYVKDGYISH</sequence>
<keyword evidence="2" id="KW-1185">Reference proteome</keyword>
<dbReference type="STRING" id="439481.Aboo_1096"/>
<dbReference type="RefSeq" id="WP_008086816.1">
    <property type="nucleotide sequence ID" value="NC_013926.1"/>
</dbReference>
<evidence type="ECO:0000313" key="1">
    <source>
        <dbReference type="EMBL" id="ADD08905.1"/>
    </source>
</evidence>
<accession>B5IHQ1</accession>
<organism evidence="1 2">
    <name type="scientific">Aciduliprofundum boonei (strain DSM 19572 / T469)</name>
    <dbReference type="NCBI Taxonomy" id="439481"/>
    <lineage>
        <taxon>Archaea</taxon>
        <taxon>Methanobacteriati</taxon>
        <taxon>Thermoplasmatota</taxon>
        <taxon>DHVE2 group</taxon>
        <taxon>Candidatus Aciduliprofundum</taxon>
    </lineage>
</organism>
<name>B5IHQ1_ACIB4</name>